<evidence type="ECO:0000256" key="8">
    <source>
        <dbReference type="ARBA" id="ARBA00022777"/>
    </source>
</evidence>
<keyword evidence="14" id="KW-0597">Phosphoprotein</keyword>
<evidence type="ECO:0000313" key="20">
    <source>
        <dbReference type="Proteomes" id="UP000261704"/>
    </source>
</evidence>
<keyword evidence="6" id="KW-0808">Transferase</keyword>
<dbReference type="Gene3D" id="1.20.120.160">
    <property type="entry name" value="HPT domain"/>
    <property type="match status" value="1"/>
</dbReference>
<dbReference type="GO" id="GO:0009927">
    <property type="term" value="F:histidine phosphotransfer kinase activity"/>
    <property type="evidence" value="ECO:0007669"/>
    <property type="project" value="TreeGrafter"/>
</dbReference>
<dbReference type="InterPro" id="IPR004358">
    <property type="entry name" value="Sig_transdc_His_kin-like_C"/>
</dbReference>
<evidence type="ECO:0000256" key="9">
    <source>
        <dbReference type="ARBA" id="ARBA00022840"/>
    </source>
</evidence>
<dbReference type="Gene3D" id="3.30.565.10">
    <property type="entry name" value="Histidine kinase-like ATPase, C-terminal domain"/>
    <property type="match status" value="1"/>
</dbReference>
<evidence type="ECO:0000256" key="5">
    <source>
        <dbReference type="ARBA" id="ARBA00022519"/>
    </source>
</evidence>
<feature type="domain" description="Histidine kinase" evidence="16">
    <location>
        <begin position="22"/>
        <end position="236"/>
    </location>
</feature>
<dbReference type="SMART" id="SM00387">
    <property type="entry name" value="HATPase_c"/>
    <property type="match status" value="1"/>
</dbReference>
<accession>A0A347UIP2</accession>
<evidence type="ECO:0000259" key="17">
    <source>
        <dbReference type="PROSITE" id="PS50110"/>
    </source>
</evidence>
<dbReference type="GO" id="GO:0005886">
    <property type="term" value="C:plasma membrane"/>
    <property type="evidence" value="ECO:0007669"/>
    <property type="project" value="UniProtKB-SubCell"/>
</dbReference>
<dbReference type="PANTHER" id="PTHR43047">
    <property type="entry name" value="TWO-COMPONENT HISTIDINE PROTEIN KINASE"/>
    <property type="match status" value="1"/>
</dbReference>
<evidence type="ECO:0000256" key="7">
    <source>
        <dbReference type="ARBA" id="ARBA00022692"/>
    </source>
</evidence>
<dbReference type="Pfam" id="PF00072">
    <property type="entry name" value="Response_reg"/>
    <property type="match status" value="1"/>
</dbReference>
<evidence type="ECO:0000256" key="10">
    <source>
        <dbReference type="ARBA" id="ARBA00022989"/>
    </source>
</evidence>
<dbReference type="InterPro" id="IPR003594">
    <property type="entry name" value="HATPase_dom"/>
</dbReference>
<feature type="domain" description="HPt" evidence="18">
    <location>
        <begin position="406"/>
        <end position="508"/>
    </location>
</feature>
<dbReference type="CDD" id="cd17546">
    <property type="entry name" value="REC_hyHK_CKI1_RcsC-like"/>
    <property type="match status" value="1"/>
</dbReference>
<evidence type="ECO:0000256" key="12">
    <source>
        <dbReference type="ARBA" id="ARBA00023136"/>
    </source>
</evidence>
<evidence type="ECO:0000256" key="6">
    <source>
        <dbReference type="ARBA" id="ARBA00022679"/>
    </source>
</evidence>
<evidence type="ECO:0000256" key="14">
    <source>
        <dbReference type="PROSITE-ProRule" id="PRU00169"/>
    </source>
</evidence>
<dbReference type="PRINTS" id="PR00344">
    <property type="entry name" value="BCTRLSENSOR"/>
</dbReference>
<dbReference type="KEGG" id="pamo:BAR1_12785"/>
<dbReference type="InterPro" id="IPR036641">
    <property type="entry name" value="HPT_dom_sf"/>
</dbReference>
<dbReference type="Proteomes" id="UP000261704">
    <property type="component" value="Chromosome"/>
</dbReference>
<evidence type="ECO:0000256" key="11">
    <source>
        <dbReference type="ARBA" id="ARBA00023012"/>
    </source>
</evidence>
<dbReference type="InterPro" id="IPR011006">
    <property type="entry name" value="CheY-like_superfamily"/>
</dbReference>
<dbReference type="InterPro" id="IPR005467">
    <property type="entry name" value="His_kinase_dom"/>
</dbReference>
<feature type="modified residue" description="4-aspartylphosphate" evidence="14">
    <location>
        <position position="305"/>
    </location>
</feature>
<dbReference type="SUPFAM" id="SSF52172">
    <property type="entry name" value="CheY-like"/>
    <property type="match status" value="1"/>
</dbReference>
<protein>
    <recommendedName>
        <fullName evidence="3">histidine kinase</fullName>
        <ecNumber evidence="3">2.7.13.3</ecNumber>
    </recommendedName>
</protein>
<dbReference type="OrthoDB" id="7873557at2"/>
<keyword evidence="5" id="KW-0997">Cell inner membrane</keyword>
<keyword evidence="15" id="KW-0175">Coiled coil</keyword>
<evidence type="ECO:0000256" key="2">
    <source>
        <dbReference type="ARBA" id="ARBA00004429"/>
    </source>
</evidence>
<evidence type="ECO:0000256" key="13">
    <source>
        <dbReference type="PROSITE-ProRule" id="PRU00110"/>
    </source>
</evidence>
<dbReference type="CDD" id="cd00075">
    <property type="entry name" value="HATPase"/>
    <property type="match status" value="1"/>
</dbReference>
<organism evidence="19 20">
    <name type="scientific">Profundibacter amoris</name>
    <dbReference type="NCBI Taxonomy" id="2171755"/>
    <lineage>
        <taxon>Bacteria</taxon>
        <taxon>Pseudomonadati</taxon>
        <taxon>Pseudomonadota</taxon>
        <taxon>Alphaproteobacteria</taxon>
        <taxon>Rhodobacterales</taxon>
        <taxon>Paracoccaceae</taxon>
        <taxon>Profundibacter</taxon>
    </lineage>
</organism>
<evidence type="ECO:0000313" key="19">
    <source>
        <dbReference type="EMBL" id="AXX98720.1"/>
    </source>
</evidence>
<feature type="coiled-coil region" evidence="15">
    <location>
        <begin position="414"/>
        <end position="441"/>
    </location>
</feature>
<dbReference type="Gene3D" id="3.40.50.2300">
    <property type="match status" value="1"/>
</dbReference>
<dbReference type="PROSITE" id="PS50894">
    <property type="entry name" value="HPT"/>
    <property type="match status" value="1"/>
</dbReference>
<keyword evidence="11" id="KW-0902">Two-component regulatory system</keyword>
<comment type="subcellular location">
    <subcellularLocation>
        <location evidence="2">Cell inner membrane</location>
        <topology evidence="2">Multi-pass membrane protein</topology>
    </subcellularLocation>
</comment>
<evidence type="ECO:0000256" key="4">
    <source>
        <dbReference type="ARBA" id="ARBA00022475"/>
    </source>
</evidence>
<comment type="catalytic activity">
    <reaction evidence="1">
        <text>ATP + protein L-histidine = ADP + protein N-phospho-L-histidine.</text>
        <dbReference type="EC" id="2.7.13.3"/>
    </reaction>
</comment>
<dbReference type="InterPro" id="IPR001789">
    <property type="entry name" value="Sig_transdc_resp-reg_receiver"/>
</dbReference>
<keyword evidence="7" id="KW-0812">Transmembrane</keyword>
<proteinExistence type="predicted"/>
<keyword evidence="8" id="KW-0418">Kinase</keyword>
<dbReference type="InterPro" id="IPR008207">
    <property type="entry name" value="Sig_transdc_His_kin_Hpt_dom"/>
</dbReference>
<dbReference type="SMART" id="SM00448">
    <property type="entry name" value="REC"/>
    <property type="match status" value="1"/>
</dbReference>
<keyword evidence="10" id="KW-1133">Transmembrane helix</keyword>
<sequence>MTAPNSPVSQVSENEDQAQLTLLSHDIRSAISDVIGGLRLVDLDALDPTTRLQLERVRTSSEVLARLTEEALSRTAESTGATEAISSNLQLLRLLQNIRLRWAGRAQEKNIPFEITVQSSVPNLVALDRMAMERILSNLLSNAIKYTDSGKVGLKVKMCNPDELCFIVTDEGPGFSDQALEKLFQYNGRPDSSKKPGTGLGLHIAKEIADQLGGALRVENRKNGGSCITLSLPYEAWHDETATHTGAALPDLTDIKVLLAEDNETNQLILAQMLDAMGAEYEIARDGVEALNWLERETFDLALIDIDMPRLSGIDVMNTLRSGNTPHKDMPILAITAFVLRSNREAIYRAGANRILAKPIMSIEAFGQSITTLLFPDDQPAQIQSDDQSTVEMDTTRLHRLLTIAGPAGAQELLMRLASDLGNVQQKMAQALQKMDQAQLRAQTHVLISLAGAVGAEHLQNLAQVLNSAAHKLDQDAISELSAEADRGISRLLQIIDQEQNARAEVTE</sequence>
<dbReference type="EC" id="2.7.13.3" evidence="3"/>
<dbReference type="SUPFAM" id="SSF55874">
    <property type="entry name" value="ATPase domain of HSP90 chaperone/DNA topoisomerase II/histidine kinase"/>
    <property type="match status" value="1"/>
</dbReference>
<dbReference type="PANTHER" id="PTHR43047:SF72">
    <property type="entry name" value="OSMOSENSING HISTIDINE PROTEIN KINASE SLN1"/>
    <property type="match status" value="1"/>
</dbReference>
<keyword evidence="12" id="KW-0472">Membrane</keyword>
<name>A0A347UIP2_9RHOB</name>
<keyword evidence="20" id="KW-1185">Reference proteome</keyword>
<evidence type="ECO:0000259" key="16">
    <source>
        <dbReference type="PROSITE" id="PS50109"/>
    </source>
</evidence>
<evidence type="ECO:0000256" key="3">
    <source>
        <dbReference type="ARBA" id="ARBA00012438"/>
    </source>
</evidence>
<dbReference type="PROSITE" id="PS50109">
    <property type="entry name" value="HIS_KIN"/>
    <property type="match status" value="1"/>
</dbReference>
<keyword evidence="4" id="KW-1003">Cell membrane</keyword>
<dbReference type="Pfam" id="PF02518">
    <property type="entry name" value="HATPase_c"/>
    <property type="match status" value="1"/>
</dbReference>
<evidence type="ECO:0000256" key="1">
    <source>
        <dbReference type="ARBA" id="ARBA00000085"/>
    </source>
</evidence>
<dbReference type="SUPFAM" id="SSF47226">
    <property type="entry name" value="Histidine-containing phosphotransfer domain, HPT domain"/>
    <property type="match status" value="1"/>
</dbReference>
<evidence type="ECO:0000256" key="15">
    <source>
        <dbReference type="SAM" id="Coils"/>
    </source>
</evidence>
<gene>
    <name evidence="19" type="ORF">BAR1_12785</name>
</gene>
<dbReference type="EMBL" id="CP032125">
    <property type="protein sequence ID" value="AXX98720.1"/>
    <property type="molecule type" value="Genomic_DNA"/>
</dbReference>
<keyword evidence="9" id="KW-0547">Nucleotide-binding</keyword>
<feature type="domain" description="Response regulatory" evidence="17">
    <location>
        <begin position="256"/>
        <end position="373"/>
    </location>
</feature>
<reference evidence="19 20" key="1">
    <citation type="submission" date="2018-09" db="EMBL/GenBank/DDBJ databases">
        <title>Profundibacter amoris BAR1 gen. nov., sp. nov., a new member of the Roseobacter clade isolated at Lokis Castle Vent Field on the Arctic Mid-Oceanic Ridge.</title>
        <authorList>
            <person name="Le Moine Bauer S."/>
            <person name="Sjoeberg A.G."/>
            <person name="L'Haridon S."/>
            <person name="Stokke R."/>
            <person name="Roalkvam I."/>
            <person name="Steen I.H."/>
            <person name="Dahle H."/>
        </authorList>
    </citation>
    <scope>NUCLEOTIDE SEQUENCE [LARGE SCALE GENOMIC DNA]</scope>
    <source>
        <strain evidence="19 20">BAR1</strain>
    </source>
</reference>
<evidence type="ECO:0000259" key="18">
    <source>
        <dbReference type="PROSITE" id="PS50894"/>
    </source>
</evidence>
<feature type="modified residue" description="Phosphohistidine" evidence="13">
    <location>
        <position position="445"/>
    </location>
</feature>
<dbReference type="RefSeq" id="WP_118943374.1">
    <property type="nucleotide sequence ID" value="NZ_CP032125.1"/>
</dbReference>
<keyword evidence="9" id="KW-0067">ATP-binding</keyword>
<dbReference type="PROSITE" id="PS50110">
    <property type="entry name" value="RESPONSE_REGULATORY"/>
    <property type="match status" value="1"/>
</dbReference>
<dbReference type="GO" id="GO:0000155">
    <property type="term" value="F:phosphorelay sensor kinase activity"/>
    <property type="evidence" value="ECO:0007669"/>
    <property type="project" value="TreeGrafter"/>
</dbReference>
<dbReference type="AlphaFoldDB" id="A0A347UIP2"/>
<dbReference type="InterPro" id="IPR036890">
    <property type="entry name" value="HATPase_C_sf"/>
</dbReference>